<organism evidence="1 2">
    <name type="scientific">Trichonephila inaurata madagascariensis</name>
    <dbReference type="NCBI Taxonomy" id="2747483"/>
    <lineage>
        <taxon>Eukaryota</taxon>
        <taxon>Metazoa</taxon>
        <taxon>Ecdysozoa</taxon>
        <taxon>Arthropoda</taxon>
        <taxon>Chelicerata</taxon>
        <taxon>Arachnida</taxon>
        <taxon>Araneae</taxon>
        <taxon>Araneomorphae</taxon>
        <taxon>Entelegynae</taxon>
        <taxon>Araneoidea</taxon>
        <taxon>Nephilidae</taxon>
        <taxon>Trichonephila</taxon>
        <taxon>Trichonephila inaurata</taxon>
    </lineage>
</organism>
<evidence type="ECO:0000313" key="1">
    <source>
        <dbReference type="EMBL" id="GFY48762.1"/>
    </source>
</evidence>
<dbReference type="OrthoDB" id="10443447at2759"/>
<dbReference type="AlphaFoldDB" id="A0A8X6X9P9"/>
<dbReference type="Proteomes" id="UP000886998">
    <property type="component" value="Unassembled WGS sequence"/>
</dbReference>
<proteinExistence type="predicted"/>
<evidence type="ECO:0000313" key="2">
    <source>
        <dbReference type="Proteomes" id="UP000886998"/>
    </source>
</evidence>
<accession>A0A8X6X9P9</accession>
<reference evidence="1" key="1">
    <citation type="submission" date="2020-08" db="EMBL/GenBank/DDBJ databases">
        <title>Multicomponent nature underlies the extraordinary mechanical properties of spider dragline silk.</title>
        <authorList>
            <person name="Kono N."/>
            <person name="Nakamura H."/>
            <person name="Mori M."/>
            <person name="Yoshida Y."/>
            <person name="Ohtoshi R."/>
            <person name="Malay A.D."/>
            <person name="Moran D.A.P."/>
            <person name="Tomita M."/>
            <person name="Numata K."/>
            <person name="Arakawa K."/>
        </authorList>
    </citation>
    <scope>NUCLEOTIDE SEQUENCE</scope>
</reference>
<name>A0A8X6X9P9_9ARAC</name>
<keyword evidence="2" id="KW-1185">Reference proteome</keyword>
<gene>
    <name evidence="1" type="primary">AVEN_66331_1</name>
    <name evidence="1" type="ORF">TNIN_291921</name>
</gene>
<dbReference type="EMBL" id="BMAV01006650">
    <property type="protein sequence ID" value="GFY48762.1"/>
    <property type="molecule type" value="Genomic_DNA"/>
</dbReference>
<comment type="caution">
    <text evidence="1">The sequence shown here is derived from an EMBL/GenBank/DDBJ whole genome shotgun (WGS) entry which is preliminary data.</text>
</comment>
<protein>
    <submittedName>
        <fullName evidence="1">Uncharacterized protein</fullName>
    </submittedName>
</protein>
<sequence length="100" mass="10872">MNLNSLAIVFKNEVPCKMCNSGLDMFVYAMRSIGRGAEAGRIFCGIMNFLQPPTRFLPYDKRSLNAAKLVYEGGSIQNAAKETICGNEGNKNVAVAVYGT</sequence>